<dbReference type="InterPro" id="IPR004513">
    <property type="entry name" value="FtsX"/>
</dbReference>
<feature type="transmembrane region" description="Helical" evidence="14">
    <location>
        <begin position="266"/>
        <end position="287"/>
    </location>
</feature>
<dbReference type="Pfam" id="PF18075">
    <property type="entry name" value="FtsX_ECD"/>
    <property type="match status" value="1"/>
</dbReference>
<evidence type="ECO:0000256" key="1">
    <source>
        <dbReference type="ARBA" id="ARBA00004429"/>
    </source>
</evidence>
<feature type="transmembrane region" description="Helical" evidence="14">
    <location>
        <begin position="64"/>
        <end position="84"/>
    </location>
</feature>
<comment type="subcellular location">
    <subcellularLocation>
        <location evidence="1">Cell inner membrane</location>
        <topology evidence="1">Multi-pass membrane protein</topology>
    </subcellularLocation>
</comment>
<keyword evidence="8 14" id="KW-0812">Transmembrane</keyword>
<dbReference type="OrthoDB" id="9813411at2"/>
<feature type="transmembrane region" description="Helical" evidence="14">
    <location>
        <begin position="313"/>
        <end position="331"/>
    </location>
</feature>
<evidence type="ECO:0000256" key="13">
    <source>
        <dbReference type="SAM" id="MobiDB-lite"/>
    </source>
</evidence>
<feature type="domain" description="ABC3 transporter permease C-terminal" evidence="15">
    <location>
        <begin position="217"/>
        <end position="295"/>
    </location>
</feature>
<evidence type="ECO:0000313" key="18">
    <source>
        <dbReference type="Proteomes" id="UP000441399"/>
    </source>
</evidence>
<keyword evidence="11 12" id="KW-0131">Cell cycle</keyword>
<dbReference type="PIRSF" id="PIRSF003097">
    <property type="entry name" value="FtsX"/>
    <property type="match status" value="1"/>
</dbReference>
<gene>
    <name evidence="17" type="primary">ftsX</name>
    <name evidence="17" type="ORF">OPDIPICF_01814</name>
</gene>
<sequence length="341" mass="37144">MSKISSGKPAAGKSAQKATQGKTESGAKTAHIGVKARFQAYLKDHQRVMKESLKRLYRQSTNSMLTWCVIGIALALPVGLYLALGNIQALGQRFEGNAQISLFLDQKLAADAQQQLVDDLRQWQEIATVSLITKEQALEEFMTLSGYSDVLDRLDTNPLPAVIEISPIPLYNEPENAQKLLQRLQELPAVDMAQLDLAWVQRLAAMLKIGQRIALGLVILLSAGVLLIIGNTIRLEIENRRDEIIVAKLVGATDAFVRRPFLYTGLWYGTGGGAIATVIIAFGLSALNGPVAELAGLYESDHRLLGLNVSDVLSLWCMGAMLGLAGAWFSVTRHLSALEPR</sequence>
<evidence type="ECO:0000256" key="4">
    <source>
        <dbReference type="ARBA" id="ARBA00021907"/>
    </source>
</evidence>
<dbReference type="PANTHER" id="PTHR47755:SF1">
    <property type="entry name" value="CELL DIVISION PROTEIN FTSX"/>
    <property type="match status" value="1"/>
</dbReference>
<keyword evidence="18" id="KW-1185">Reference proteome</keyword>
<evidence type="ECO:0000256" key="2">
    <source>
        <dbReference type="ARBA" id="ARBA00007379"/>
    </source>
</evidence>
<evidence type="ECO:0000256" key="3">
    <source>
        <dbReference type="ARBA" id="ARBA00011160"/>
    </source>
</evidence>
<accession>A0A5S9QE13</accession>
<dbReference type="Pfam" id="PF02687">
    <property type="entry name" value="FtsX"/>
    <property type="match status" value="1"/>
</dbReference>
<comment type="subunit">
    <text evidence="3">Forms a membrane-associated complex with FtsE.</text>
</comment>
<keyword evidence="10 12" id="KW-0472">Membrane</keyword>
<dbReference type="InterPro" id="IPR040690">
    <property type="entry name" value="FtsX_ECD"/>
</dbReference>
<evidence type="ECO:0000256" key="10">
    <source>
        <dbReference type="ARBA" id="ARBA00023136"/>
    </source>
</evidence>
<name>A0A5S9QE13_9GAMM</name>
<comment type="similarity">
    <text evidence="2 12">Belongs to the ABC-4 integral membrane protein family. FtsX subfamily.</text>
</comment>
<dbReference type="NCBIfam" id="TIGR00439">
    <property type="entry name" value="FtsX_Gneg"/>
    <property type="match status" value="1"/>
</dbReference>
<dbReference type="InterPro" id="IPR047590">
    <property type="entry name" value="FtsX_proteobact-type"/>
</dbReference>
<dbReference type="GO" id="GO:0005886">
    <property type="term" value="C:plasma membrane"/>
    <property type="evidence" value="ECO:0007669"/>
    <property type="project" value="UniProtKB-SubCell"/>
</dbReference>
<evidence type="ECO:0000259" key="15">
    <source>
        <dbReference type="Pfam" id="PF02687"/>
    </source>
</evidence>
<evidence type="ECO:0000256" key="11">
    <source>
        <dbReference type="ARBA" id="ARBA00023306"/>
    </source>
</evidence>
<feature type="domain" description="FtsX extracellular" evidence="16">
    <location>
        <begin position="99"/>
        <end position="191"/>
    </location>
</feature>
<feature type="region of interest" description="Disordered" evidence="13">
    <location>
        <begin position="1"/>
        <end position="28"/>
    </location>
</feature>
<evidence type="ECO:0000256" key="6">
    <source>
        <dbReference type="ARBA" id="ARBA00022519"/>
    </source>
</evidence>
<organism evidence="17 18">
    <name type="scientific">BD1-7 clade bacterium</name>
    <dbReference type="NCBI Taxonomy" id="2029982"/>
    <lineage>
        <taxon>Bacteria</taxon>
        <taxon>Pseudomonadati</taxon>
        <taxon>Pseudomonadota</taxon>
        <taxon>Gammaproteobacteria</taxon>
        <taxon>Cellvibrionales</taxon>
        <taxon>Spongiibacteraceae</taxon>
        <taxon>BD1-7 clade</taxon>
    </lineage>
</organism>
<dbReference type="GO" id="GO:0032153">
    <property type="term" value="C:cell division site"/>
    <property type="evidence" value="ECO:0007669"/>
    <property type="project" value="TreeGrafter"/>
</dbReference>
<protein>
    <recommendedName>
        <fullName evidence="4 12">Cell division protein FtsX</fullName>
    </recommendedName>
</protein>
<evidence type="ECO:0000256" key="5">
    <source>
        <dbReference type="ARBA" id="ARBA00022475"/>
    </source>
</evidence>
<keyword evidence="5 12" id="KW-1003">Cell membrane</keyword>
<evidence type="ECO:0000256" key="8">
    <source>
        <dbReference type="ARBA" id="ARBA00022692"/>
    </source>
</evidence>
<feature type="transmembrane region" description="Helical" evidence="14">
    <location>
        <begin position="213"/>
        <end position="233"/>
    </location>
</feature>
<reference evidence="17 18" key="1">
    <citation type="submission" date="2019-11" db="EMBL/GenBank/DDBJ databases">
        <authorList>
            <person name="Holert J."/>
        </authorList>
    </citation>
    <scope>NUCLEOTIDE SEQUENCE [LARGE SCALE GENOMIC DNA]</scope>
    <source>
        <strain evidence="17">SB11_3</strain>
    </source>
</reference>
<keyword evidence="7 12" id="KW-0132">Cell division</keyword>
<dbReference type="GO" id="GO:0051301">
    <property type="term" value="P:cell division"/>
    <property type="evidence" value="ECO:0007669"/>
    <property type="project" value="UniProtKB-KW"/>
</dbReference>
<dbReference type="Gene3D" id="3.30.70.3040">
    <property type="match status" value="1"/>
</dbReference>
<keyword evidence="6 12" id="KW-0997">Cell inner membrane</keyword>
<evidence type="ECO:0000259" key="16">
    <source>
        <dbReference type="Pfam" id="PF18075"/>
    </source>
</evidence>
<dbReference type="EMBL" id="CACSIO010000023">
    <property type="protein sequence ID" value="CAA0116093.1"/>
    <property type="molecule type" value="Genomic_DNA"/>
</dbReference>
<keyword evidence="9 14" id="KW-1133">Transmembrane helix</keyword>
<proteinExistence type="inferred from homology"/>
<evidence type="ECO:0000256" key="9">
    <source>
        <dbReference type="ARBA" id="ARBA00022989"/>
    </source>
</evidence>
<comment type="function">
    <text evidence="12">Part of the ABC transporter FtsEX involved in cellular division.</text>
</comment>
<dbReference type="AlphaFoldDB" id="A0A5S9QE13"/>
<dbReference type="InterPro" id="IPR003838">
    <property type="entry name" value="ABC3_permease_C"/>
</dbReference>
<dbReference type="PANTHER" id="PTHR47755">
    <property type="entry name" value="CELL DIVISION PROTEIN FTSX"/>
    <property type="match status" value="1"/>
</dbReference>
<evidence type="ECO:0000256" key="7">
    <source>
        <dbReference type="ARBA" id="ARBA00022618"/>
    </source>
</evidence>
<dbReference type="Proteomes" id="UP000441399">
    <property type="component" value="Unassembled WGS sequence"/>
</dbReference>
<evidence type="ECO:0000256" key="14">
    <source>
        <dbReference type="SAM" id="Phobius"/>
    </source>
</evidence>
<evidence type="ECO:0000256" key="12">
    <source>
        <dbReference type="PIRNR" id="PIRNR003097"/>
    </source>
</evidence>
<evidence type="ECO:0000313" key="17">
    <source>
        <dbReference type="EMBL" id="CAA0116093.1"/>
    </source>
</evidence>